<dbReference type="EMBL" id="FOFD01000002">
    <property type="protein sequence ID" value="SEQ23016.1"/>
    <property type="molecule type" value="Genomic_DNA"/>
</dbReference>
<dbReference type="InterPro" id="IPR000873">
    <property type="entry name" value="AMP-dep_synth/lig_dom"/>
</dbReference>
<dbReference type="InterPro" id="IPR042099">
    <property type="entry name" value="ANL_N_sf"/>
</dbReference>
<name>A0A1H9EB98_9EURY</name>
<protein>
    <submittedName>
        <fullName evidence="2">Long-chain acyl-CoA synthetase</fullName>
    </submittedName>
</protein>
<dbReference type="STRING" id="1186196.SAMN04489841_1246"/>
<dbReference type="InterPro" id="IPR050237">
    <property type="entry name" value="ATP-dep_AMP-bd_enzyme"/>
</dbReference>
<feature type="domain" description="AMP-dependent synthetase/ligase" evidence="1">
    <location>
        <begin position="9"/>
        <end position="355"/>
    </location>
</feature>
<dbReference type="Proteomes" id="UP000199114">
    <property type="component" value="Unassembled WGS sequence"/>
</dbReference>
<evidence type="ECO:0000259" key="1">
    <source>
        <dbReference type="Pfam" id="PF00501"/>
    </source>
</evidence>
<dbReference type="PANTHER" id="PTHR43767:SF1">
    <property type="entry name" value="NONRIBOSOMAL PEPTIDE SYNTHASE PES1 (EUROFUNG)-RELATED"/>
    <property type="match status" value="1"/>
</dbReference>
<reference evidence="3" key="1">
    <citation type="submission" date="2016-10" db="EMBL/GenBank/DDBJ databases">
        <authorList>
            <person name="Varghese N."/>
            <person name="Submissions S."/>
        </authorList>
    </citation>
    <scope>NUCLEOTIDE SEQUENCE [LARGE SCALE GENOMIC DNA]</scope>
    <source>
        <strain evidence="3">DSM 25055</strain>
    </source>
</reference>
<dbReference type="PANTHER" id="PTHR43767">
    <property type="entry name" value="LONG-CHAIN-FATTY-ACID--COA LIGASE"/>
    <property type="match status" value="1"/>
</dbReference>
<dbReference type="OrthoDB" id="161417at2157"/>
<dbReference type="SUPFAM" id="SSF56801">
    <property type="entry name" value="Acetyl-CoA synthetase-like"/>
    <property type="match status" value="1"/>
</dbReference>
<sequence>MTNFVKELQSAVRANPTATAVVGDEPTTYSSLWSATDSFAGALQDREIAAGDRISIHLSDPHSTLAAIYGSLRAGCVPVTMPQQYENRDIRRVLSETDSKALVTDSSPIMTLLTSSEALRVAITADADTRMGVALSTVLENDGMNGSNSRTGIDVVRRSDDAPALIAYVDRYEGDPLAVVHTHASLRAAATAETPLSRTDADGEVGSHRSSLPLSNPIELMYGASATLVDGGQYRPIETPDPEYVRSVLETTAADRTFVTPRQYRELRTRDPSAGGGLRVVEPATTAVGGQSGDPGDSIRLCGLPETGISHVRTPADIESGTIGRPLPGVRSRVLEGTDGDELAVTGPTLMDGYFDRPTLTAETTATLDGDRWIKTGIPARASDGTIVLETGSEPADPSSSR</sequence>
<evidence type="ECO:0000313" key="3">
    <source>
        <dbReference type="Proteomes" id="UP000199114"/>
    </source>
</evidence>
<dbReference type="AlphaFoldDB" id="A0A1H9EB98"/>
<dbReference type="RefSeq" id="WP_090615022.1">
    <property type="nucleotide sequence ID" value="NZ_FOFD01000002.1"/>
</dbReference>
<proteinExistence type="predicted"/>
<dbReference type="Gene3D" id="3.40.50.12780">
    <property type="entry name" value="N-terminal domain of ligase-like"/>
    <property type="match status" value="1"/>
</dbReference>
<evidence type="ECO:0000313" key="2">
    <source>
        <dbReference type="EMBL" id="SEQ23016.1"/>
    </source>
</evidence>
<dbReference type="Pfam" id="PF00501">
    <property type="entry name" value="AMP-binding"/>
    <property type="match status" value="1"/>
</dbReference>
<accession>A0A1H9EB98</accession>
<keyword evidence="3" id="KW-1185">Reference proteome</keyword>
<organism evidence="2 3">
    <name type="scientific">Natrinema salaciae</name>
    <dbReference type="NCBI Taxonomy" id="1186196"/>
    <lineage>
        <taxon>Archaea</taxon>
        <taxon>Methanobacteriati</taxon>
        <taxon>Methanobacteriota</taxon>
        <taxon>Stenosarchaea group</taxon>
        <taxon>Halobacteria</taxon>
        <taxon>Halobacteriales</taxon>
        <taxon>Natrialbaceae</taxon>
        <taxon>Natrinema</taxon>
    </lineage>
</organism>
<gene>
    <name evidence="2" type="ORF">SAMN04489841_1246</name>
</gene>